<keyword evidence="2" id="KW-1185">Reference proteome</keyword>
<proteinExistence type="predicted"/>
<organism evidence="1 2">
    <name type="scientific">Porites evermanni</name>
    <dbReference type="NCBI Taxonomy" id="104178"/>
    <lineage>
        <taxon>Eukaryota</taxon>
        <taxon>Metazoa</taxon>
        <taxon>Cnidaria</taxon>
        <taxon>Anthozoa</taxon>
        <taxon>Hexacorallia</taxon>
        <taxon>Scleractinia</taxon>
        <taxon>Fungiina</taxon>
        <taxon>Poritidae</taxon>
        <taxon>Porites</taxon>
    </lineage>
</organism>
<gene>
    <name evidence="1" type="ORF">PEVE_00043667</name>
</gene>
<dbReference type="PANTHER" id="PTHR21228">
    <property type="entry name" value="FAST LEU-RICH DOMAIN-CONTAINING"/>
    <property type="match status" value="1"/>
</dbReference>
<dbReference type="PANTHER" id="PTHR21228:SF40">
    <property type="entry name" value="LD45607P"/>
    <property type="match status" value="1"/>
</dbReference>
<name>A0ABN8LHI6_9CNID</name>
<sequence>MKLRLCRSFGVFHCLTQRYSSLTGTSQRRVLQTIEPARIMNSFFSMNPSVGYSIKSSSPSIDDIHLNKRIISIRKVDEQLELFDSVKDAIDIVNKVTILYCIAKIIGRDEKQKLVLEKEREKAQEGQSTRYVELLENISKDISECKSKGLVNVMWSLGKIEEKNHKLVQFCEKEILSRDILALNNAGICQIVSGCANLELTASHIFRDLEEAILNGHLEISTFDNQLLSAILLSFAKAENGSLGLFRVFLEEILSRDFLKMDNHALAEFVWSFAKRGFKADRLFRRVEGEIIRRGTHEFNNGSFIQILWAFSKAGKGSKQFFTFLDDQLLSRGVNKFLNVHLLEIVWSFAKRKLTKAKIFELVKKEVLKRSVHKFQSHELLLILWSFVSARRHDNQLVAHIERELCSRKITDVTNGDLSQVAWSLGRAHKSDSELFDIIEREAFHRGVREFTMKEKRMLMRGFIEAKRGSKEFYRLLISSFSASDFNNLHGGQLCECVWCFSRAGVESDTQLQALEKEILIKGRDFFSQKQAAFINKSFKKLGRGNQDLLK</sequence>
<comment type="caution">
    <text evidence="1">The sequence shown here is derived from an EMBL/GenBank/DDBJ whole genome shotgun (WGS) entry which is preliminary data.</text>
</comment>
<protein>
    <submittedName>
        <fullName evidence="1">Uncharacterized protein</fullName>
    </submittedName>
</protein>
<evidence type="ECO:0000313" key="1">
    <source>
        <dbReference type="EMBL" id="CAH3014419.1"/>
    </source>
</evidence>
<dbReference type="EMBL" id="CALNXI010000009">
    <property type="protein sequence ID" value="CAH3014419.1"/>
    <property type="molecule type" value="Genomic_DNA"/>
</dbReference>
<dbReference type="InterPro" id="IPR050870">
    <property type="entry name" value="FAST_kinase"/>
</dbReference>
<dbReference type="Proteomes" id="UP001159427">
    <property type="component" value="Unassembled WGS sequence"/>
</dbReference>
<accession>A0ABN8LHI6</accession>
<reference evidence="1 2" key="1">
    <citation type="submission" date="2022-05" db="EMBL/GenBank/DDBJ databases">
        <authorList>
            <consortium name="Genoscope - CEA"/>
            <person name="William W."/>
        </authorList>
    </citation>
    <scope>NUCLEOTIDE SEQUENCE [LARGE SCALE GENOMIC DNA]</scope>
</reference>
<evidence type="ECO:0000313" key="2">
    <source>
        <dbReference type="Proteomes" id="UP001159427"/>
    </source>
</evidence>